<keyword evidence="2" id="KW-1185">Reference proteome</keyword>
<proteinExistence type="predicted"/>
<gene>
    <name evidence="1" type="ORF">FBU59_000918</name>
</gene>
<reference evidence="1" key="1">
    <citation type="submission" date="2022-07" db="EMBL/GenBank/DDBJ databases">
        <title>Phylogenomic reconstructions and comparative analyses of Kickxellomycotina fungi.</title>
        <authorList>
            <person name="Reynolds N.K."/>
            <person name="Stajich J.E."/>
            <person name="Barry K."/>
            <person name="Grigoriev I.V."/>
            <person name="Crous P."/>
            <person name="Smith M.E."/>
        </authorList>
    </citation>
    <scope>NUCLEOTIDE SEQUENCE</scope>
    <source>
        <strain evidence="1">NRRL 5244</strain>
    </source>
</reference>
<dbReference type="EMBL" id="JANBPW010000324">
    <property type="protein sequence ID" value="KAJ1949941.1"/>
    <property type="molecule type" value="Genomic_DNA"/>
</dbReference>
<sequence length="732" mass="81422">MARSPVTSIQDLDKATFEQHLATLLAEDTTPAALRTPPLRGILDLGMVNPGDPPMRKESNIFVDTHRKNRRRRRRSGESWGSGNGSPGERMREGTKEVDGGNAAQDKFADKREYVLRELRTTEELFVLDLKLILAAFVVPLCEHASLQTVQVQGVSYAVQILFTFQHRFLRALVRARSVRAVAKLFTSEAHGFEAYVEYCTKYHKLCDILDSLEADPGWTGFLSQVQTQIDEHSGRRRLALRDFLIKPVQRICKYPLFLKDLIKHTHRETDSTTYTELVNALDVVRGVCERIDEEQKRTEALKLRRVLIANYCDNPELPLSLVIKLGSIVLSGPLRITSHEDHHRGITAGGHGGPPRGFGCVLFRRFLIVLRPKKPATLVPKYWFPLHTMRLVDERNSEHIFSWRLQHGKSRQCMVFYARCQEEKEMWVARLRTAIEDAKARLRMRSGRTKCSLEDQSSGISECAQTFDSSAPPSPTGTSAMPSGSLANARAFWHQNSLVREDPVEKQFENMTTPDIIRVAIMAKLKHSPTSDLLRTASTSAPDRPTTRAVTIRRKPVGREIRTVASSGSSRASSSASEDTAVATSQTDPEFMLQTKAAASTDSQPATTAEASAGESQEYDAPNIKQQHHTSMPADGWPAIESPKSTMSGRLRSIFSSLSATKRRTHPGDVVSSDAFYSHADDHHQAVPDRVDTSSQDTAAESVQTATDGEEVGGLVKKNMAVNHVSSHVVA</sequence>
<comment type="caution">
    <text evidence="1">The sequence shown here is derived from an EMBL/GenBank/DDBJ whole genome shotgun (WGS) entry which is preliminary data.</text>
</comment>
<accession>A0ACC1JFH5</accession>
<evidence type="ECO:0000313" key="2">
    <source>
        <dbReference type="Proteomes" id="UP001150603"/>
    </source>
</evidence>
<dbReference type="Proteomes" id="UP001150603">
    <property type="component" value="Unassembled WGS sequence"/>
</dbReference>
<organism evidence="1 2">
    <name type="scientific">Linderina macrospora</name>
    <dbReference type="NCBI Taxonomy" id="4868"/>
    <lineage>
        <taxon>Eukaryota</taxon>
        <taxon>Fungi</taxon>
        <taxon>Fungi incertae sedis</taxon>
        <taxon>Zoopagomycota</taxon>
        <taxon>Kickxellomycotina</taxon>
        <taxon>Kickxellomycetes</taxon>
        <taxon>Kickxellales</taxon>
        <taxon>Kickxellaceae</taxon>
        <taxon>Linderina</taxon>
    </lineage>
</organism>
<protein>
    <submittedName>
        <fullName evidence="1">Uncharacterized protein</fullName>
    </submittedName>
</protein>
<evidence type="ECO:0000313" key="1">
    <source>
        <dbReference type="EMBL" id="KAJ1949941.1"/>
    </source>
</evidence>
<name>A0ACC1JFH5_9FUNG</name>